<dbReference type="EMBL" id="MT141929">
    <property type="protein sequence ID" value="QJA72165.1"/>
    <property type="molecule type" value="Genomic_DNA"/>
</dbReference>
<accession>A0A6M3JTH9</accession>
<organism evidence="1">
    <name type="scientific">viral metagenome</name>
    <dbReference type="NCBI Taxonomy" id="1070528"/>
    <lineage>
        <taxon>unclassified sequences</taxon>
        <taxon>metagenomes</taxon>
        <taxon>organismal metagenomes</taxon>
    </lineage>
</organism>
<gene>
    <name evidence="1" type="ORF">MM415A02873_0012</name>
    <name evidence="2" type="ORF">MM415B05093_0004</name>
</gene>
<name>A0A6M3JTH9_9ZZZZ</name>
<sequence>MRDIKVYEVQNAISILRAWSESACPDWAIGLIKSMADLIENILCQRDKGEL</sequence>
<proteinExistence type="predicted"/>
<evidence type="ECO:0000313" key="1">
    <source>
        <dbReference type="EMBL" id="QJA72165.1"/>
    </source>
</evidence>
<dbReference type="EMBL" id="MT143354">
    <property type="protein sequence ID" value="QJA95902.1"/>
    <property type="molecule type" value="Genomic_DNA"/>
</dbReference>
<dbReference type="AlphaFoldDB" id="A0A6M3JTH9"/>
<protein>
    <submittedName>
        <fullName evidence="1">Uncharacterized protein</fullName>
    </submittedName>
</protein>
<evidence type="ECO:0000313" key="2">
    <source>
        <dbReference type="EMBL" id="QJA95902.1"/>
    </source>
</evidence>
<reference evidence="1" key="1">
    <citation type="submission" date="2020-03" db="EMBL/GenBank/DDBJ databases">
        <title>The deep terrestrial virosphere.</title>
        <authorList>
            <person name="Holmfeldt K."/>
            <person name="Nilsson E."/>
            <person name="Simone D."/>
            <person name="Lopez-Fernandez M."/>
            <person name="Wu X."/>
            <person name="de Brujin I."/>
            <person name="Lundin D."/>
            <person name="Andersson A."/>
            <person name="Bertilsson S."/>
            <person name="Dopson M."/>
        </authorList>
    </citation>
    <scope>NUCLEOTIDE SEQUENCE</scope>
    <source>
        <strain evidence="1">MM415A02873</strain>
        <strain evidence="2">MM415B05093</strain>
    </source>
</reference>